<dbReference type="AlphaFoldDB" id="A0A3M7PNY2"/>
<feature type="transmembrane region" description="Helical" evidence="1">
    <location>
        <begin position="20"/>
        <end position="45"/>
    </location>
</feature>
<keyword evidence="1" id="KW-0472">Membrane</keyword>
<dbReference type="EMBL" id="REGN01009784">
    <property type="protein sequence ID" value="RNA00368.1"/>
    <property type="molecule type" value="Genomic_DNA"/>
</dbReference>
<keyword evidence="1" id="KW-0812">Transmembrane</keyword>
<keyword evidence="1" id="KW-1133">Transmembrane helix</keyword>
<organism evidence="2 3">
    <name type="scientific">Brachionus plicatilis</name>
    <name type="common">Marine rotifer</name>
    <name type="synonym">Brachionus muelleri</name>
    <dbReference type="NCBI Taxonomy" id="10195"/>
    <lineage>
        <taxon>Eukaryota</taxon>
        <taxon>Metazoa</taxon>
        <taxon>Spiralia</taxon>
        <taxon>Gnathifera</taxon>
        <taxon>Rotifera</taxon>
        <taxon>Eurotatoria</taxon>
        <taxon>Monogononta</taxon>
        <taxon>Pseudotrocha</taxon>
        <taxon>Ploima</taxon>
        <taxon>Brachionidae</taxon>
        <taxon>Brachionus</taxon>
    </lineage>
</organism>
<protein>
    <submittedName>
        <fullName evidence="2">Uncharacterized protein</fullName>
    </submittedName>
</protein>
<gene>
    <name evidence="2" type="ORF">BpHYR1_029203</name>
</gene>
<sequence length="134" mass="14941">MAVDFSDDTMTDLVAFNFSTLWAILFSIFDVVDSIALVVCFVVVVEVEVVAVVVVEVEVVVVVVVVLVVVVVDVVVVVVIQIGYFNFARKLCPNDVIFEQGDIKYVTELRLTFEVEYSLDLIFRIVTLQSNSLD</sequence>
<evidence type="ECO:0000313" key="2">
    <source>
        <dbReference type="EMBL" id="RNA00368.1"/>
    </source>
</evidence>
<reference evidence="2 3" key="1">
    <citation type="journal article" date="2018" name="Sci. Rep.">
        <title>Genomic signatures of local adaptation to the degree of environmental predictability in rotifers.</title>
        <authorList>
            <person name="Franch-Gras L."/>
            <person name="Hahn C."/>
            <person name="Garcia-Roger E.M."/>
            <person name="Carmona M.J."/>
            <person name="Serra M."/>
            <person name="Gomez A."/>
        </authorList>
    </citation>
    <scope>NUCLEOTIDE SEQUENCE [LARGE SCALE GENOMIC DNA]</scope>
    <source>
        <strain evidence="2">HYR1</strain>
    </source>
</reference>
<comment type="caution">
    <text evidence="2">The sequence shown here is derived from an EMBL/GenBank/DDBJ whole genome shotgun (WGS) entry which is preliminary data.</text>
</comment>
<accession>A0A3M7PNY2</accession>
<proteinExistence type="predicted"/>
<dbReference type="Proteomes" id="UP000276133">
    <property type="component" value="Unassembled WGS sequence"/>
</dbReference>
<feature type="transmembrane region" description="Helical" evidence="1">
    <location>
        <begin position="57"/>
        <end position="84"/>
    </location>
</feature>
<evidence type="ECO:0000256" key="1">
    <source>
        <dbReference type="SAM" id="Phobius"/>
    </source>
</evidence>
<evidence type="ECO:0000313" key="3">
    <source>
        <dbReference type="Proteomes" id="UP000276133"/>
    </source>
</evidence>
<keyword evidence="3" id="KW-1185">Reference proteome</keyword>
<name>A0A3M7PNY2_BRAPC</name>